<dbReference type="AlphaFoldDB" id="A0A6B3NCH0"/>
<evidence type="ECO:0000313" key="1">
    <source>
        <dbReference type="EMBL" id="NER28915.1"/>
    </source>
</evidence>
<proteinExistence type="predicted"/>
<organism evidence="2">
    <name type="scientific">Symploca sp. SIO1C4</name>
    <dbReference type="NCBI Taxonomy" id="2607765"/>
    <lineage>
        <taxon>Bacteria</taxon>
        <taxon>Bacillati</taxon>
        <taxon>Cyanobacteriota</taxon>
        <taxon>Cyanophyceae</taxon>
        <taxon>Coleofasciculales</taxon>
        <taxon>Coleofasciculaceae</taxon>
        <taxon>Symploca</taxon>
    </lineage>
</organism>
<accession>A0A6B3NCH0</accession>
<reference evidence="2" key="1">
    <citation type="submission" date="2019-11" db="EMBL/GenBank/DDBJ databases">
        <title>Genomic insights into an expanded diversity of filamentous marine cyanobacteria reveals the extraordinary biosynthetic potential of Moorea and Okeania.</title>
        <authorList>
            <person name="Ferreira Leao T."/>
            <person name="Wang M."/>
            <person name="Moss N."/>
            <person name="Da Silva R."/>
            <person name="Sanders J."/>
            <person name="Nurk S."/>
            <person name="Gurevich A."/>
            <person name="Humphrey G."/>
            <person name="Reher R."/>
            <person name="Zhu Q."/>
            <person name="Belda-Ferre P."/>
            <person name="Glukhov E."/>
            <person name="Rex R."/>
            <person name="Dorrestein P.C."/>
            <person name="Knight R."/>
            <person name="Pevzner P."/>
            <person name="Gerwick W.H."/>
            <person name="Gerwick L."/>
        </authorList>
    </citation>
    <scope>NUCLEOTIDE SEQUENCE</scope>
    <source>
        <strain evidence="2">SIO1C4</strain>
    </source>
</reference>
<dbReference type="EMBL" id="JAAHFQ010000278">
    <property type="protein sequence ID" value="NER28915.1"/>
    <property type="molecule type" value="Genomic_DNA"/>
</dbReference>
<evidence type="ECO:0000313" key="2">
    <source>
        <dbReference type="EMBL" id="NER29290.1"/>
    </source>
</evidence>
<name>A0A6B3NCH0_9CYAN</name>
<gene>
    <name evidence="1" type="ORF">F6J89_15070</name>
    <name evidence="2" type="ORF">F6J89_17110</name>
</gene>
<sequence>MAPLRPIPNSVVKRCCGEDTLGVAPRDNSSVPAQYLHFQPLSVLQKGAVIYDDE</sequence>
<comment type="caution">
    <text evidence="2">The sequence shown here is derived from an EMBL/GenBank/DDBJ whole genome shotgun (WGS) entry which is preliminary data.</text>
</comment>
<dbReference type="EMBL" id="JAAHFQ010000343">
    <property type="protein sequence ID" value="NER29290.1"/>
    <property type="molecule type" value="Genomic_DNA"/>
</dbReference>
<protein>
    <submittedName>
        <fullName evidence="2">Uncharacterized protein</fullName>
    </submittedName>
</protein>